<dbReference type="EMBL" id="JAMDMX010000098">
    <property type="protein sequence ID" value="MCY9696442.1"/>
    <property type="molecule type" value="Genomic_DNA"/>
</dbReference>
<reference evidence="1 2" key="1">
    <citation type="submission" date="2022-05" db="EMBL/GenBank/DDBJ databases">
        <title>Genome Sequencing of Bee-Associated Microbes.</title>
        <authorList>
            <person name="Dunlap C."/>
        </authorList>
    </citation>
    <scope>NUCLEOTIDE SEQUENCE [LARGE SCALE GENOMIC DNA]</scope>
    <source>
        <strain evidence="1 2">NRRL B-14421</strain>
    </source>
</reference>
<accession>A0ABT4GJS3</accession>
<protein>
    <submittedName>
        <fullName evidence="1">Uncharacterized protein</fullName>
    </submittedName>
</protein>
<comment type="caution">
    <text evidence="1">The sequence shown here is derived from an EMBL/GenBank/DDBJ whole genome shotgun (WGS) entry which is preliminary data.</text>
</comment>
<name>A0ABT4GJS3_9BACL</name>
<sequence length="158" mass="18545">MVSKLRKNHFQYKIGVKWVQEFFYGQSSHGYVIDTRGHDDERKHPHNGPSTEIAYKPSDIKEFIAQMESSENINNDLVIVRTFKEKGNFVSRYCYFVVISEKILKLYQNKNLYFRLEGKNGKADWHDKGRGLVRYFSMHPAYLDGDVPMEDISTQISL</sequence>
<dbReference type="RefSeq" id="WP_268617532.1">
    <property type="nucleotide sequence ID" value="NZ_JAMDMX010000098.1"/>
</dbReference>
<organism evidence="1 2">
    <name type="scientific">Paenibacillus alginolyticus</name>
    <dbReference type="NCBI Taxonomy" id="59839"/>
    <lineage>
        <taxon>Bacteria</taxon>
        <taxon>Bacillati</taxon>
        <taxon>Bacillota</taxon>
        <taxon>Bacilli</taxon>
        <taxon>Bacillales</taxon>
        <taxon>Paenibacillaceae</taxon>
        <taxon>Paenibacillus</taxon>
    </lineage>
</organism>
<keyword evidence="2" id="KW-1185">Reference proteome</keyword>
<gene>
    <name evidence="1" type="ORF">M5X19_26585</name>
</gene>
<evidence type="ECO:0000313" key="2">
    <source>
        <dbReference type="Proteomes" id="UP001527099"/>
    </source>
</evidence>
<dbReference type="Proteomes" id="UP001527099">
    <property type="component" value="Unassembled WGS sequence"/>
</dbReference>
<proteinExistence type="predicted"/>
<evidence type="ECO:0000313" key="1">
    <source>
        <dbReference type="EMBL" id="MCY9696442.1"/>
    </source>
</evidence>